<dbReference type="Gene3D" id="1.10.10.410">
    <property type="match status" value="1"/>
</dbReference>
<dbReference type="InterPro" id="IPR014746">
    <property type="entry name" value="Gln_synth/guanido_kin_cat_dom"/>
</dbReference>
<evidence type="ECO:0000256" key="5">
    <source>
        <dbReference type="ARBA" id="ARBA00022840"/>
    </source>
</evidence>
<dbReference type="GO" id="GO:0050566">
    <property type="term" value="F:asparaginyl-tRNA synthase (glutamine-hydrolyzing) activity"/>
    <property type="evidence" value="ECO:0007669"/>
    <property type="project" value="RHEA"/>
</dbReference>
<comment type="subunit">
    <text evidence="2 10">Heterotrimer of A, B and C subunits.</text>
</comment>
<dbReference type="GO" id="GO:0050567">
    <property type="term" value="F:glutaminyl-tRNA synthase (glutamine-hydrolyzing) activity"/>
    <property type="evidence" value="ECO:0007669"/>
    <property type="project" value="UniProtKB-UniRule"/>
</dbReference>
<comment type="function">
    <text evidence="7 10">Allows the formation of correctly charged Asn-tRNA(Asn) or Gln-tRNA(Gln) through the transamidation of misacylated Asp-tRNA(Asn) or Glu-tRNA(Gln) in organisms which lack either or both of asparaginyl-tRNA or glutaminyl-tRNA synthetases. The reaction takes place in the presence of glutamine and ATP through an activated phospho-Asp-tRNA(Asn) or phospho-Glu-tRNA(Gln).</text>
</comment>
<evidence type="ECO:0000256" key="8">
    <source>
        <dbReference type="ARBA" id="ARBA00047380"/>
    </source>
</evidence>
<dbReference type="PANTHER" id="PTHR11659:SF4">
    <property type="entry name" value="ASPARTYL_GLUTAMYL-TRNA(GLN) AMIDOTRANSFERASE SUBUNIT B_E CATALYTIC DOMAIN-CONTAINING PROTEIN"/>
    <property type="match status" value="1"/>
</dbReference>
<evidence type="ECO:0000313" key="13">
    <source>
        <dbReference type="Proteomes" id="UP000228689"/>
    </source>
</evidence>
<dbReference type="SMART" id="SM00845">
    <property type="entry name" value="GatB_Yqey"/>
    <property type="match status" value="1"/>
</dbReference>
<keyword evidence="5 10" id="KW-0067">ATP-binding</keyword>
<dbReference type="PANTHER" id="PTHR11659">
    <property type="entry name" value="GLUTAMYL-TRNA GLN AMIDOTRANSFERASE SUBUNIT B MITOCHONDRIAL AND PROKARYOTIC PET112-RELATED"/>
    <property type="match status" value="1"/>
</dbReference>
<keyword evidence="12" id="KW-0808">Transferase</keyword>
<evidence type="ECO:0000256" key="6">
    <source>
        <dbReference type="ARBA" id="ARBA00022917"/>
    </source>
</evidence>
<keyword evidence="4 10" id="KW-0547">Nucleotide-binding</keyword>
<dbReference type="PROSITE" id="PS01234">
    <property type="entry name" value="GATB"/>
    <property type="match status" value="1"/>
</dbReference>
<dbReference type="GO" id="GO:0005524">
    <property type="term" value="F:ATP binding"/>
    <property type="evidence" value="ECO:0007669"/>
    <property type="project" value="UniProtKB-KW"/>
</dbReference>
<feature type="domain" description="Asn/Gln amidotransferase" evidence="11">
    <location>
        <begin position="327"/>
        <end position="495"/>
    </location>
</feature>
<keyword evidence="6 10" id="KW-0648">Protein biosynthesis</keyword>
<evidence type="ECO:0000256" key="9">
    <source>
        <dbReference type="ARBA" id="ARBA00047913"/>
    </source>
</evidence>
<evidence type="ECO:0000313" key="12">
    <source>
        <dbReference type="EMBL" id="PIY94878.1"/>
    </source>
</evidence>
<dbReference type="Proteomes" id="UP000228689">
    <property type="component" value="Unassembled WGS sequence"/>
</dbReference>
<evidence type="ECO:0000256" key="7">
    <source>
        <dbReference type="ARBA" id="ARBA00024799"/>
    </source>
</evidence>
<dbReference type="SUPFAM" id="SSF89095">
    <property type="entry name" value="GatB/YqeY motif"/>
    <property type="match status" value="1"/>
</dbReference>
<evidence type="ECO:0000256" key="10">
    <source>
        <dbReference type="HAMAP-Rule" id="MF_00121"/>
    </source>
</evidence>
<accession>A0A2M7RDQ2</accession>
<dbReference type="EC" id="6.3.5.-" evidence="10"/>
<dbReference type="NCBIfam" id="NF004012">
    <property type="entry name" value="PRK05477.1-2"/>
    <property type="match status" value="1"/>
</dbReference>
<dbReference type="InterPro" id="IPR017958">
    <property type="entry name" value="Gln-tRNA_amidoTrfase_suB_CS"/>
</dbReference>
<dbReference type="InterPro" id="IPR006075">
    <property type="entry name" value="Asn/Gln-tRNA_Trfase_suB/E_cat"/>
</dbReference>
<dbReference type="Pfam" id="PF02934">
    <property type="entry name" value="GatB_N"/>
    <property type="match status" value="1"/>
</dbReference>
<comment type="similarity">
    <text evidence="1 10">Belongs to the GatB/GatE family. GatB subfamily.</text>
</comment>
<reference evidence="13" key="1">
    <citation type="submission" date="2017-09" db="EMBL/GenBank/DDBJ databases">
        <title>Depth-based differentiation of microbial function through sediment-hosted aquifers and enrichment of novel symbionts in the deep terrestrial subsurface.</title>
        <authorList>
            <person name="Probst A.J."/>
            <person name="Ladd B."/>
            <person name="Jarett J.K."/>
            <person name="Geller-Mcgrath D.E."/>
            <person name="Sieber C.M.K."/>
            <person name="Emerson J.B."/>
            <person name="Anantharaman K."/>
            <person name="Thomas B.C."/>
            <person name="Malmstrom R."/>
            <person name="Stieglmeier M."/>
            <person name="Klingl A."/>
            <person name="Woyke T."/>
            <person name="Ryan C.M."/>
            <person name="Banfield J.F."/>
        </authorList>
    </citation>
    <scope>NUCLEOTIDE SEQUENCE [LARGE SCALE GENOMIC DNA]</scope>
</reference>
<evidence type="ECO:0000256" key="3">
    <source>
        <dbReference type="ARBA" id="ARBA00022598"/>
    </source>
</evidence>
<evidence type="ECO:0000256" key="1">
    <source>
        <dbReference type="ARBA" id="ARBA00005306"/>
    </source>
</evidence>
<dbReference type="AlphaFoldDB" id="A0A2M7RDQ2"/>
<gene>
    <name evidence="10" type="primary">gatB</name>
    <name evidence="12" type="ORF">COY67_01850</name>
</gene>
<dbReference type="InterPro" id="IPR042114">
    <property type="entry name" value="GatB_C_1"/>
</dbReference>
<dbReference type="Gene3D" id="1.10.150.380">
    <property type="entry name" value="GatB domain, N-terminal subdomain"/>
    <property type="match status" value="1"/>
</dbReference>
<dbReference type="InterPro" id="IPR023168">
    <property type="entry name" value="GatB_Yqey_C_2"/>
</dbReference>
<comment type="catalytic activity">
    <reaction evidence="8 10">
        <text>L-aspartyl-tRNA(Asn) + L-glutamine + ATP + H2O = L-asparaginyl-tRNA(Asn) + L-glutamate + ADP + phosphate + 2 H(+)</text>
        <dbReference type="Rhea" id="RHEA:14513"/>
        <dbReference type="Rhea" id="RHEA-COMP:9674"/>
        <dbReference type="Rhea" id="RHEA-COMP:9677"/>
        <dbReference type="ChEBI" id="CHEBI:15377"/>
        <dbReference type="ChEBI" id="CHEBI:15378"/>
        <dbReference type="ChEBI" id="CHEBI:29985"/>
        <dbReference type="ChEBI" id="CHEBI:30616"/>
        <dbReference type="ChEBI" id="CHEBI:43474"/>
        <dbReference type="ChEBI" id="CHEBI:58359"/>
        <dbReference type="ChEBI" id="CHEBI:78515"/>
        <dbReference type="ChEBI" id="CHEBI:78516"/>
        <dbReference type="ChEBI" id="CHEBI:456216"/>
    </reaction>
</comment>
<dbReference type="InterPro" id="IPR017959">
    <property type="entry name" value="Asn/Gln-tRNA_amidoTrfase_suB/E"/>
</dbReference>
<dbReference type="NCBIfam" id="TIGR00133">
    <property type="entry name" value="gatB"/>
    <property type="match status" value="1"/>
</dbReference>
<dbReference type="InterPro" id="IPR004413">
    <property type="entry name" value="GatB"/>
</dbReference>
<keyword evidence="3 10" id="KW-0436">Ligase</keyword>
<evidence type="ECO:0000256" key="2">
    <source>
        <dbReference type="ARBA" id="ARBA00011123"/>
    </source>
</evidence>
<dbReference type="InterPro" id="IPR003789">
    <property type="entry name" value="Asn/Gln_tRNA_amidoTrase-B-like"/>
</dbReference>
<dbReference type="GO" id="GO:0006412">
    <property type="term" value="P:translation"/>
    <property type="evidence" value="ECO:0007669"/>
    <property type="project" value="UniProtKB-UniRule"/>
</dbReference>
<comment type="caution">
    <text evidence="12">The sequence shown here is derived from an EMBL/GenBank/DDBJ whole genome shotgun (WGS) entry which is preliminary data.</text>
</comment>
<evidence type="ECO:0000256" key="4">
    <source>
        <dbReference type="ARBA" id="ARBA00022741"/>
    </source>
</evidence>
<comment type="catalytic activity">
    <reaction evidence="9 10">
        <text>L-glutamyl-tRNA(Gln) + L-glutamine + ATP + H2O = L-glutaminyl-tRNA(Gln) + L-glutamate + ADP + phosphate + H(+)</text>
        <dbReference type="Rhea" id="RHEA:17521"/>
        <dbReference type="Rhea" id="RHEA-COMP:9681"/>
        <dbReference type="Rhea" id="RHEA-COMP:9684"/>
        <dbReference type="ChEBI" id="CHEBI:15377"/>
        <dbReference type="ChEBI" id="CHEBI:15378"/>
        <dbReference type="ChEBI" id="CHEBI:29985"/>
        <dbReference type="ChEBI" id="CHEBI:30616"/>
        <dbReference type="ChEBI" id="CHEBI:43474"/>
        <dbReference type="ChEBI" id="CHEBI:58359"/>
        <dbReference type="ChEBI" id="CHEBI:78520"/>
        <dbReference type="ChEBI" id="CHEBI:78521"/>
        <dbReference type="ChEBI" id="CHEBI:456216"/>
    </reaction>
</comment>
<dbReference type="EMBL" id="PFMC01000054">
    <property type="protein sequence ID" value="PIY94878.1"/>
    <property type="molecule type" value="Genomic_DNA"/>
</dbReference>
<organism evidence="12 13">
    <name type="scientific">Candidatus Komeilibacteria bacterium CG_4_10_14_0_8_um_filter_37_78</name>
    <dbReference type="NCBI Taxonomy" id="1974471"/>
    <lineage>
        <taxon>Bacteria</taxon>
        <taxon>Candidatus Komeiliibacteriota</taxon>
    </lineage>
</organism>
<dbReference type="Pfam" id="PF02637">
    <property type="entry name" value="GatB_Yqey"/>
    <property type="match status" value="1"/>
</dbReference>
<dbReference type="GO" id="GO:0016740">
    <property type="term" value="F:transferase activity"/>
    <property type="evidence" value="ECO:0007669"/>
    <property type="project" value="UniProtKB-KW"/>
</dbReference>
<evidence type="ECO:0000259" key="11">
    <source>
        <dbReference type="SMART" id="SM00845"/>
    </source>
</evidence>
<dbReference type="NCBIfam" id="NF004014">
    <property type="entry name" value="PRK05477.1-4"/>
    <property type="match status" value="1"/>
</dbReference>
<name>A0A2M7RDQ2_9BACT</name>
<dbReference type="InterPro" id="IPR018027">
    <property type="entry name" value="Asn/Gln_amidotransferase"/>
</dbReference>
<sequence>MEFDIIIGLEVHIQLKTKSKLFCGCSNDGENLAANTTVCPVCMGHPGTLPVLNKQALDWAILMSLALNMKINQEIKFDRKNYFYPDLSKGYQISQFDQPVGVEGFIIVATLQGERKIGIERLHLEEDAAKNIHSNDKTLVDYNRCGTPLVEIVSNPEIRSPEEAKSYMQEIRLIARYLGISEADMEKGHLRCDANISLRPKTEKKLSPKTEIKNINSFRFVEKALAYEVTRQQQLWLSGEPPAEQSTRGWDAVKGQTYDQRSKEAANDYRYFPEPDLPNYEITSGMINMIKKDLVELPYDKKHRFTSEYGLSQQDIDILVESKALADYFEQVVSELRSWLETEVEGDREEIWEHNKKKIVKLANNWITTELFKLLKENHLNIKDIKISPENMAEFITLVYLNKVNSSAAQIILAAMFKTGGDPTHIMDDQDLAQLEGGEDLEKYIDLIIENNPDQVAEFKAGKDPLIQFFIGLGMKASKGKANPKDLEEIFRQKLK</sequence>
<protein>
    <recommendedName>
        <fullName evidence="10">Aspartyl/glutamyl-tRNA(Asn/Gln) amidotransferase subunit B</fullName>
        <shortName evidence="10">Asp/Glu-ADT subunit B</shortName>
        <ecNumber evidence="10">6.3.5.-</ecNumber>
    </recommendedName>
</protein>
<dbReference type="FunFam" id="1.10.10.410:FF:000001">
    <property type="entry name" value="Aspartyl/glutamyl-tRNA(Asn/Gln) amidotransferase subunit B"/>
    <property type="match status" value="1"/>
</dbReference>
<proteinExistence type="inferred from homology"/>
<dbReference type="SUPFAM" id="SSF55931">
    <property type="entry name" value="Glutamine synthetase/guanido kinase"/>
    <property type="match status" value="1"/>
</dbReference>
<dbReference type="HAMAP" id="MF_00121">
    <property type="entry name" value="GatB"/>
    <property type="match status" value="1"/>
</dbReference>